<dbReference type="Pfam" id="PF02362">
    <property type="entry name" value="B3"/>
    <property type="match status" value="1"/>
</dbReference>
<keyword evidence="5" id="KW-0804">Transcription</keyword>
<keyword evidence="3" id="KW-0805">Transcription regulation</keyword>
<evidence type="ECO:0000256" key="1">
    <source>
        <dbReference type="ARBA" id="ARBA00004123"/>
    </source>
</evidence>
<dbReference type="CDD" id="cd10017">
    <property type="entry name" value="B3_DNA"/>
    <property type="match status" value="1"/>
</dbReference>
<dbReference type="PANTHER" id="PTHR31674:SF62">
    <property type="entry name" value="B3 DOMAIN-CONTAINING PROTEIN REM14-RELATED"/>
    <property type="match status" value="1"/>
</dbReference>
<dbReference type="GO" id="GO:0003677">
    <property type="term" value="F:DNA binding"/>
    <property type="evidence" value="ECO:0007669"/>
    <property type="project" value="UniProtKB-KW"/>
</dbReference>
<dbReference type="PROSITE" id="PS50863">
    <property type="entry name" value="B3"/>
    <property type="match status" value="1"/>
</dbReference>
<name>A0AAD4ZTE6_PRUDU</name>
<evidence type="ECO:0000256" key="5">
    <source>
        <dbReference type="ARBA" id="ARBA00023163"/>
    </source>
</evidence>
<evidence type="ECO:0000256" key="4">
    <source>
        <dbReference type="ARBA" id="ARBA00023125"/>
    </source>
</evidence>
<dbReference type="InterPro" id="IPR015300">
    <property type="entry name" value="DNA-bd_pseudobarrel_sf"/>
</dbReference>
<accession>A0AAD4ZTE6</accession>
<keyword evidence="4" id="KW-0238">DNA-binding</keyword>
<dbReference type="Proteomes" id="UP001054821">
    <property type="component" value="Chromosome 1"/>
</dbReference>
<dbReference type="Gene3D" id="2.40.330.10">
    <property type="entry name" value="DNA-binding pseudobarrel domain"/>
    <property type="match status" value="2"/>
</dbReference>
<protein>
    <recommendedName>
        <fullName evidence="7">TF-B3 domain-containing protein</fullName>
    </recommendedName>
</protein>
<keyword evidence="9" id="KW-1185">Reference proteome</keyword>
<sequence>MLEHFQRGRPSRAEDEEVENRIWTGAGDNWLDQISQTLRASNKTLKPTSCFVLLRLRLSNSIRAADQRHQAHEFLIGGATELLEAPFYEITLTFHPHDNAMEDGGASIIQYCEQRAFPGFNNNLVVNEAGEDVEAELLNCRYILPPQSAFYMRQDGLFFHKGWPGFVKDHFIELEDFLIFCYDGGSEFDVTIYDKTCCEKDVKAAAKRPASDHLAETSTGGPILFKSENAFYIRTLKSYNLYGMLILKDIAIAEGLMSYEGILIKETITLQDQTGRSCLTHLYLKPDGRLMMTEGWTTCRKANQISLGDDIVFEFGKQGVILVHILRGKGNIIALPWFFQARSPGSQKPKAS</sequence>
<dbReference type="EMBL" id="JAJFAZ020000001">
    <property type="protein sequence ID" value="KAI5353963.1"/>
    <property type="molecule type" value="Genomic_DNA"/>
</dbReference>
<dbReference type="InterPro" id="IPR039218">
    <property type="entry name" value="REM_fam"/>
</dbReference>
<reference evidence="8 9" key="1">
    <citation type="journal article" date="2022" name="G3 (Bethesda)">
        <title>Whole-genome sequence and methylome profiling of the almond [Prunus dulcis (Mill.) D.A. Webb] cultivar 'Nonpareil'.</title>
        <authorList>
            <person name="D'Amico-Willman K.M."/>
            <person name="Ouma W.Z."/>
            <person name="Meulia T."/>
            <person name="Sideli G.M."/>
            <person name="Gradziel T.M."/>
            <person name="Fresnedo-Ramirez J."/>
        </authorList>
    </citation>
    <scope>NUCLEOTIDE SEQUENCE [LARGE SCALE GENOMIC DNA]</scope>
    <source>
        <strain evidence="8">Clone GOH B32 T37-40</strain>
    </source>
</reference>
<dbReference type="GO" id="GO:0005634">
    <property type="term" value="C:nucleus"/>
    <property type="evidence" value="ECO:0007669"/>
    <property type="project" value="UniProtKB-SubCell"/>
</dbReference>
<gene>
    <name evidence="8" type="ORF">L3X38_006857</name>
</gene>
<dbReference type="PANTHER" id="PTHR31674">
    <property type="entry name" value="B3 DOMAIN-CONTAINING PROTEIN REM-LIKE 3-RELATED"/>
    <property type="match status" value="1"/>
</dbReference>
<evidence type="ECO:0000313" key="9">
    <source>
        <dbReference type="Proteomes" id="UP001054821"/>
    </source>
</evidence>
<proteinExistence type="predicted"/>
<comment type="subcellular location">
    <subcellularLocation>
        <location evidence="1">Nucleus</location>
    </subcellularLocation>
</comment>
<dbReference type="AlphaFoldDB" id="A0AAD4ZTE6"/>
<dbReference type="SMART" id="SM01019">
    <property type="entry name" value="B3"/>
    <property type="match status" value="1"/>
</dbReference>
<evidence type="ECO:0000256" key="6">
    <source>
        <dbReference type="ARBA" id="ARBA00023242"/>
    </source>
</evidence>
<feature type="domain" description="TF-B3" evidence="7">
    <location>
        <begin position="267"/>
        <end position="329"/>
    </location>
</feature>
<keyword evidence="2" id="KW-0677">Repeat</keyword>
<comment type="caution">
    <text evidence="8">The sequence shown here is derived from an EMBL/GenBank/DDBJ whole genome shotgun (WGS) entry which is preliminary data.</text>
</comment>
<evidence type="ECO:0000256" key="2">
    <source>
        <dbReference type="ARBA" id="ARBA00022737"/>
    </source>
</evidence>
<evidence type="ECO:0000256" key="3">
    <source>
        <dbReference type="ARBA" id="ARBA00023015"/>
    </source>
</evidence>
<keyword evidence="6" id="KW-0539">Nucleus</keyword>
<evidence type="ECO:0000259" key="7">
    <source>
        <dbReference type="PROSITE" id="PS50863"/>
    </source>
</evidence>
<dbReference type="InterPro" id="IPR003340">
    <property type="entry name" value="B3_DNA-bd"/>
</dbReference>
<dbReference type="SUPFAM" id="SSF101936">
    <property type="entry name" value="DNA-binding pseudobarrel domain"/>
    <property type="match status" value="2"/>
</dbReference>
<organism evidence="8 9">
    <name type="scientific">Prunus dulcis</name>
    <name type="common">Almond</name>
    <name type="synonym">Amygdalus dulcis</name>
    <dbReference type="NCBI Taxonomy" id="3755"/>
    <lineage>
        <taxon>Eukaryota</taxon>
        <taxon>Viridiplantae</taxon>
        <taxon>Streptophyta</taxon>
        <taxon>Embryophyta</taxon>
        <taxon>Tracheophyta</taxon>
        <taxon>Spermatophyta</taxon>
        <taxon>Magnoliopsida</taxon>
        <taxon>eudicotyledons</taxon>
        <taxon>Gunneridae</taxon>
        <taxon>Pentapetalae</taxon>
        <taxon>rosids</taxon>
        <taxon>fabids</taxon>
        <taxon>Rosales</taxon>
        <taxon>Rosaceae</taxon>
        <taxon>Amygdaloideae</taxon>
        <taxon>Amygdaleae</taxon>
        <taxon>Prunus</taxon>
    </lineage>
</organism>
<evidence type="ECO:0000313" key="8">
    <source>
        <dbReference type="EMBL" id="KAI5353963.1"/>
    </source>
</evidence>